<evidence type="ECO:0000313" key="10">
    <source>
        <dbReference type="EMBL" id="CAK9007349.1"/>
    </source>
</evidence>
<accession>A0ABP0IZ18</accession>
<protein>
    <recommendedName>
        <fullName evidence="2">phosphoribosylaminoimidazolesuccinocarboxamide synthase</fullName>
        <ecNumber evidence="2">6.3.2.6</ecNumber>
    </recommendedName>
    <alternativeName>
        <fullName evidence="7">SAICAR synthetase</fullName>
    </alternativeName>
</protein>
<reference evidence="10 11" key="1">
    <citation type="submission" date="2024-02" db="EMBL/GenBank/DDBJ databases">
        <authorList>
            <person name="Chen Y."/>
            <person name="Shah S."/>
            <person name="Dougan E. K."/>
            <person name="Thang M."/>
            <person name="Chan C."/>
        </authorList>
    </citation>
    <scope>NUCLEOTIDE SEQUENCE [LARGE SCALE GENOMIC DNA]</scope>
</reference>
<evidence type="ECO:0000259" key="9">
    <source>
        <dbReference type="Pfam" id="PF01259"/>
    </source>
</evidence>
<evidence type="ECO:0000256" key="1">
    <source>
        <dbReference type="ARBA" id="ARBA00004672"/>
    </source>
</evidence>
<dbReference type="PANTHER" id="PTHR43700">
    <property type="entry name" value="PHOSPHORIBOSYLAMINOIMIDAZOLE-SUCCINOCARBOXAMIDE SYNTHASE"/>
    <property type="match status" value="1"/>
</dbReference>
<keyword evidence="3" id="KW-0436">Ligase</keyword>
<evidence type="ECO:0000256" key="2">
    <source>
        <dbReference type="ARBA" id="ARBA00012217"/>
    </source>
</evidence>
<feature type="compositionally biased region" description="Basic and acidic residues" evidence="8">
    <location>
        <begin position="73"/>
        <end position="83"/>
    </location>
</feature>
<dbReference type="SUPFAM" id="SSF48452">
    <property type="entry name" value="TPR-like"/>
    <property type="match status" value="1"/>
</dbReference>
<dbReference type="InterPro" id="IPR011990">
    <property type="entry name" value="TPR-like_helical_dom_sf"/>
</dbReference>
<dbReference type="Proteomes" id="UP001642484">
    <property type="component" value="Unassembled WGS sequence"/>
</dbReference>
<dbReference type="InterPro" id="IPR028923">
    <property type="entry name" value="SAICAR_synt/ADE2_N"/>
</dbReference>
<dbReference type="EC" id="6.3.2.6" evidence="2"/>
<evidence type="ECO:0000256" key="3">
    <source>
        <dbReference type="ARBA" id="ARBA00022598"/>
    </source>
</evidence>
<evidence type="ECO:0000256" key="8">
    <source>
        <dbReference type="SAM" id="MobiDB-lite"/>
    </source>
</evidence>
<feature type="region of interest" description="Disordered" evidence="8">
    <location>
        <begin position="73"/>
        <end position="92"/>
    </location>
</feature>
<keyword evidence="6" id="KW-0067">ATP-binding</keyword>
<organism evidence="10 11">
    <name type="scientific">Durusdinium trenchii</name>
    <dbReference type="NCBI Taxonomy" id="1381693"/>
    <lineage>
        <taxon>Eukaryota</taxon>
        <taxon>Sar</taxon>
        <taxon>Alveolata</taxon>
        <taxon>Dinophyceae</taxon>
        <taxon>Suessiales</taxon>
        <taxon>Symbiodiniaceae</taxon>
        <taxon>Durusdinium</taxon>
    </lineage>
</organism>
<comment type="caution">
    <text evidence="10">The sequence shown here is derived from an EMBL/GenBank/DDBJ whole genome shotgun (WGS) entry which is preliminary data.</text>
</comment>
<feature type="domain" description="SAICAR synthetase/ADE2 N-terminal" evidence="9">
    <location>
        <begin position="103"/>
        <end position="293"/>
    </location>
</feature>
<proteinExistence type="predicted"/>
<evidence type="ECO:0000256" key="5">
    <source>
        <dbReference type="ARBA" id="ARBA00022755"/>
    </source>
</evidence>
<dbReference type="PANTHER" id="PTHR43700:SF1">
    <property type="entry name" value="PHOSPHORIBOSYLAMINOIMIDAZOLE-SUCCINOCARBOXAMIDE SYNTHASE"/>
    <property type="match status" value="1"/>
</dbReference>
<sequence>MAMSMKSMNLTVGEKKEDSDMQVTGEYMTNYLKEMDGDDSQFKDINAAVVPLSTGSSPPRLQPAESILKAEEMNEKTEGEQRSHNQGQDPRVPGPHFARVLCVSAFDYILPNLIPFKGQVLNMISEWAFSQTKDIIPNALIENVDASVVVQKKMKNLNVELIVRGYLWGSMAAAYEKGDREFCGLKLPEGLIRFQKLDKPIFTPTTKAEVGHDENMSMEDMEKLLGKELAQKAMDAAMKLFQRGTELMKKRGLILLDTKYEFGVDEKGVIHVIDEVNTPDSSRMCTIEEYEAKYPKIAAEMKKGEYKTVTDLLKAKPELKMKEFSKQYVRDALLDMGFDPTKDKSAPKLSDEQVVECAFRYMKIYETVTGNSFEFPPKMAPEKRIISNLQKAGMIRGCLAIILDADQSQADSIKKELSKFKIPSQTATLPKDAAAADKLIAEYNKSTEPLILVQCSDTQSGALSSSLQGTLQFSLVALICPAWNYMSTLGLERSPEGRSTVEGRPVRAAVQVFLRNGVLQLLPQRVLQQYIDFEKQGQYSACIKLLESATPGSLNVLSPASMVSGKPLLVETVLQLIVGYSGLCLKNQQGAIAVKLITQVLDNMSLSLRDLHPGHRTVLEAGSADTALSVCYYMPNDVTLADRSQSFFQQASERYLRLGHINRYCKCCLRAAAVLHLQGSKSEAEYYTQQALNKLSDAPVSSLLAVCYHNLAVHTAVQHRIADAVAHVRCPSLVVTVHSTVLA</sequence>
<evidence type="ECO:0000256" key="6">
    <source>
        <dbReference type="ARBA" id="ARBA00022840"/>
    </source>
</evidence>
<name>A0ABP0IZ18_9DINO</name>
<dbReference type="Gene3D" id="3.30.470.20">
    <property type="entry name" value="ATP-grasp fold, B domain"/>
    <property type="match status" value="1"/>
</dbReference>
<evidence type="ECO:0000313" key="11">
    <source>
        <dbReference type="Proteomes" id="UP001642484"/>
    </source>
</evidence>
<keyword evidence="5" id="KW-0658">Purine biosynthesis</keyword>
<dbReference type="Pfam" id="PF01259">
    <property type="entry name" value="SAICAR_synt"/>
    <property type="match status" value="1"/>
</dbReference>
<dbReference type="SUPFAM" id="SSF56104">
    <property type="entry name" value="SAICAR synthase-like"/>
    <property type="match status" value="1"/>
</dbReference>
<keyword evidence="11" id="KW-1185">Reference proteome</keyword>
<comment type="pathway">
    <text evidence="1">Purine metabolism; IMP biosynthesis via de novo pathway; 5-amino-1-(5-phospho-D-ribosyl)imidazole-4-carboxamide from 5-amino-1-(5-phospho-D-ribosyl)imidazole-4-carboxylate: step 1/2.</text>
</comment>
<dbReference type="EMBL" id="CAXAMN010004025">
    <property type="protein sequence ID" value="CAK9007349.1"/>
    <property type="molecule type" value="Genomic_DNA"/>
</dbReference>
<dbReference type="Gene3D" id="3.30.200.20">
    <property type="entry name" value="Phosphorylase Kinase, domain 1"/>
    <property type="match status" value="1"/>
</dbReference>
<evidence type="ECO:0000256" key="4">
    <source>
        <dbReference type="ARBA" id="ARBA00022741"/>
    </source>
</evidence>
<gene>
    <name evidence="10" type="ORF">CCMP2556_LOCUS8805</name>
</gene>
<keyword evidence="4" id="KW-0547">Nucleotide-binding</keyword>
<dbReference type="CDD" id="cd01414">
    <property type="entry name" value="SAICAR_synt_Sc"/>
    <property type="match status" value="1"/>
</dbReference>
<evidence type="ECO:0000256" key="7">
    <source>
        <dbReference type="ARBA" id="ARBA00030409"/>
    </source>
</evidence>